<evidence type="ECO:0000313" key="4">
    <source>
        <dbReference type="Proteomes" id="UP000275510"/>
    </source>
</evidence>
<evidence type="ECO:0000313" key="3">
    <source>
        <dbReference type="EMBL" id="VEJ17964.1"/>
    </source>
</evidence>
<dbReference type="CDD" id="cd00118">
    <property type="entry name" value="LysM"/>
    <property type="match status" value="1"/>
</dbReference>
<name>A0A448U1Y4_ACTPL</name>
<feature type="domain" description="LysM" evidence="2">
    <location>
        <begin position="149"/>
        <end position="193"/>
    </location>
</feature>
<dbReference type="SMART" id="SM00257">
    <property type="entry name" value="LysM"/>
    <property type="match status" value="1"/>
</dbReference>
<dbReference type="Gene3D" id="3.10.350.10">
    <property type="entry name" value="LysM domain"/>
    <property type="match status" value="1"/>
</dbReference>
<dbReference type="EMBL" id="LR134515">
    <property type="protein sequence ID" value="VEJ17964.1"/>
    <property type="molecule type" value="Genomic_DNA"/>
</dbReference>
<keyword evidence="1" id="KW-0732">Signal</keyword>
<gene>
    <name evidence="3" type="primary">nlpD_1</name>
    <name evidence="3" type="ORF">NCTC10976_02129</name>
</gene>
<dbReference type="PROSITE" id="PS51257">
    <property type="entry name" value="PROKAR_LIPOPROTEIN"/>
    <property type="match status" value="1"/>
</dbReference>
<sequence length="194" mass="20231">MKKSFILFPLAVSVSLALSGCSSSSSSSSSSSDGAEVANVNSNGISSTTALPSWQATDSIQSVEMPASMASAPSRTIEQNTAYNNQTAYTQPVNSVPQQPVVQTPVQSAPSYTSESGAGSNMIGNCRVVRDALGAPVYAEITKGCYTDSSYTVGKSDTMYLISYLTGQTPAQIAALNNLSVESKLHVGQILRVR</sequence>
<dbReference type="Pfam" id="PF01476">
    <property type="entry name" value="LysM"/>
    <property type="match status" value="1"/>
</dbReference>
<dbReference type="Proteomes" id="UP000275510">
    <property type="component" value="Chromosome"/>
</dbReference>
<dbReference type="AlphaFoldDB" id="A0A448U1Y4"/>
<accession>A0A448U1Y4</accession>
<feature type="chain" id="PRO_5019376067" evidence="1">
    <location>
        <begin position="20"/>
        <end position="194"/>
    </location>
</feature>
<dbReference type="InterPro" id="IPR036779">
    <property type="entry name" value="LysM_dom_sf"/>
</dbReference>
<dbReference type="SUPFAM" id="SSF54106">
    <property type="entry name" value="LysM domain"/>
    <property type="match status" value="1"/>
</dbReference>
<keyword evidence="3" id="KW-0449">Lipoprotein</keyword>
<dbReference type="InterPro" id="IPR018392">
    <property type="entry name" value="LysM"/>
</dbReference>
<feature type="signal peptide" evidence="1">
    <location>
        <begin position="1"/>
        <end position="19"/>
    </location>
</feature>
<dbReference type="PROSITE" id="PS51782">
    <property type="entry name" value="LYSM"/>
    <property type="match status" value="1"/>
</dbReference>
<protein>
    <submittedName>
        <fullName evidence="3">Lipoprotein</fullName>
    </submittedName>
</protein>
<reference evidence="3 4" key="1">
    <citation type="submission" date="2018-12" db="EMBL/GenBank/DDBJ databases">
        <authorList>
            <consortium name="Pathogen Informatics"/>
        </authorList>
    </citation>
    <scope>NUCLEOTIDE SEQUENCE [LARGE SCALE GENOMIC DNA]</scope>
    <source>
        <strain evidence="3 4">NCTC10976</strain>
    </source>
</reference>
<evidence type="ECO:0000259" key="2">
    <source>
        <dbReference type="PROSITE" id="PS51782"/>
    </source>
</evidence>
<organism evidence="3 4">
    <name type="scientific">Actinobacillus pleuropneumoniae</name>
    <name type="common">Haemophilus pleuropneumoniae</name>
    <dbReference type="NCBI Taxonomy" id="715"/>
    <lineage>
        <taxon>Bacteria</taxon>
        <taxon>Pseudomonadati</taxon>
        <taxon>Pseudomonadota</taxon>
        <taxon>Gammaproteobacteria</taxon>
        <taxon>Pasteurellales</taxon>
        <taxon>Pasteurellaceae</taxon>
        <taxon>Actinobacillus</taxon>
    </lineage>
</organism>
<proteinExistence type="predicted"/>
<evidence type="ECO:0000256" key="1">
    <source>
        <dbReference type="SAM" id="SignalP"/>
    </source>
</evidence>